<dbReference type="AlphaFoldDB" id="A0A9P7YS04"/>
<feature type="region of interest" description="Disordered" evidence="1">
    <location>
        <begin position="399"/>
        <end position="418"/>
    </location>
</feature>
<evidence type="ECO:0000313" key="2">
    <source>
        <dbReference type="EMBL" id="KAG9238749.1"/>
    </source>
</evidence>
<dbReference type="Proteomes" id="UP000824998">
    <property type="component" value="Unassembled WGS sequence"/>
</dbReference>
<sequence length="463" mass="51128">MVPVAEKVPSSRLAAPRLTRYDIRVQHAFCAKGGRQRPVSGRGVLYPYPYPTTEGGVRTYSTLDRKRTERFFYDERARPGLDFSVFVNCGPGGGGSLGWLHGEGRGGGCGAVRGLVGHNIGTTVRPSLGERFGARWETGDGRVAAMKLGGGSTSSSQENQSLRSPHTVGKTSPPGHSASLPTDASQHDNTRQRPRLPRSCDSVRSKSFPGRRGTVRCLDTDGRERCAHGTERDTRACVASGLLLEGGTGWDSGGEAVRFGGVVFGCTGVKKLAGRRAGHSLLVKFPVRGQCTDKHLPERGHGNLDRFVKIDLSIGRVDQLKRERSKKERMAYEPAIFKARYSYKRQRARLLAVTVHVRLRERSLARCRGDPTLQTRKRGHVQARFFDSARPTFKRHKHRGRFEAGQMSPAGENRAQRNHEAKFRLNKSAHPNVAGATRCRPSRPEAYTQLFASLQRGQRELLD</sequence>
<proteinExistence type="predicted"/>
<evidence type="ECO:0000256" key="1">
    <source>
        <dbReference type="SAM" id="MobiDB-lite"/>
    </source>
</evidence>
<accession>A0A9P7YS04</accession>
<feature type="region of interest" description="Disordered" evidence="1">
    <location>
        <begin position="144"/>
        <end position="214"/>
    </location>
</feature>
<reference evidence="2" key="1">
    <citation type="journal article" date="2021" name="IMA Fungus">
        <title>Genomic characterization of three marine fungi, including Emericellopsis atlantica sp. nov. with signatures of a generalist lifestyle and marine biomass degradation.</title>
        <authorList>
            <person name="Hagestad O.C."/>
            <person name="Hou L."/>
            <person name="Andersen J.H."/>
            <person name="Hansen E.H."/>
            <person name="Altermark B."/>
            <person name="Li C."/>
            <person name="Kuhnert E."/>
            <person name="Cox R.J."/>
            <person name="Crous P.W."/>
            <person name="Spatafora J.W."/>
            <person name="Lail K."/>
            <person name="Amirebrahimi M."/>
            <person name="Lipzen A."/>
            <person name="Pangilinan J."/>
            <person name="Andreopoulos W."/>
            <person name="Hayes R.D."/>
            <person name="Ng V."/>
            <person name="Grigoriev I.V."/>
            <person name="Jackson S.A."/>
            <person name="Sutton T.D.S."/>
            <person name="Dobson A.D.W."/>
            <person name="Rama T."/>
        </authorList>
    </citation>
    <scope>NUCLEOTIDE SEQUENCE</scope>
    <source>
        <strain evidence="2">TRa018bII</strain>
    </source>
</reference>
<evidence type="ECO:0000313" key="3">
    <source>
        <dbReference type="Proteomes" id="UP000824998"/>
    </source>
</evidence>
<feature type="compositionally biased region" description="Polar residues" evidence="1">
    <location>
        <begin position="153"/>
        <end position="164"/>
    </location>
</feature>
<name>A0A9P7YS04_9HELO</name>
<organism evidence="2 3">
    <name type="scientific">Amylocarpus encephaloides</name>
    <dbReference type="NCBI Taxonomy" id="45428"/>
    <lineage>
        <taxon>Eukaryota</taxon>
        <taxon>Fungi</taxon>
        <taxon>Dikarya</taxon>
        <taxon>Ascomycota</taxon>
        <taxon>Pezizomycotina</taxon>
        <taxon>Leotiomycetes</taxon>
        <taxon>Helotiales</taxon>
        <taxon>Helotiales incertae sedis</taxon>
        <taxon>Amylocarpus</taxon>
    </lineage>
</organism>
<gene>
    <name evidence="2" type="ORF">BJ875DRAFT_437205</name>
</gene>
<protein>
    <submittedName>
        <fullName evidence="2">Uncharacterized protein</fullName>
    </submittedName>
</protein>
<comment type="caution">
    <text evidence="2">The sequence shown here is derived from an EMBL/GenBank/DDBJ whole genome shotgun (WGS) entry which is preliminary data.</text>
</comment>
<dbReference type="EMBL" id="MU251366">
    <property type="protein sequence ID" value="KAG9238749.1"/>
    <property type="molecule type" value="Genomic_DNA"/>
</dbReference>
<keyword evidence="3" id="KW-1185">Reference proteome</keyword>